<keyword evidence="2" id="KW-1185">Reference proteome</keyword>
<accession>A0AAV9RRN6</accession>
<dbReference type="AlphaFoldDB" id="A0AAV9RRN6"/>
<name>A0AAV9RRN6_9TELE</name>
<comment type="caution">
    <text evidence="1">The sequence shown here is derived from an EMBL/GenBank/DDBJ whole genome shotgun (WGS) entry which is preliminary data.</text>
</comment>
<proteinExistence type="predicted"/>
<organism evidence="1 2">
    <name type="scientific">Crenichthys baileyi</name>
    <name type="common">White River springfish</name>
    <dbReference type="NCBI Taxonomy" id="28760"/>
    <lineage>
        <taxon>Eukaryota</taxon>
        <taxon>Metazoa</taxon>
        <taxon>Chordata</taxon>
        <taxon>Craniata</taxon>
        <taxon>Vertebrata</taxon>
        <taxon>Euteleostomi</taxon>
        <taxon>Actinopterygii</taxon>
        <taxon>Neopterygii</taxon>
        <taxon>Teleostei</taxon>
        <taxon>Neoteleostei</taxon>
        <taxon>Acanthomorphata</taxon>
        <taxon>Ovalentaria</taxon>
        <taxon>Atherinomorphae</taxon>
        <taxon>Cyprinodontiformes</taxon>
        <taxon>Goodeidae</taxon>
        <taxon>Crenichthys</taxon>
    </lineage>
</organism>
<evidence type="ECO:0000313" key="2">
    <source>
        <dbReference type="Proteomes" id="UP001311232"/>
    </source>
</evidence>
<evidence type="ECO:0000313" key="1">
    <source>
        <dbReference type="EMBL" id="KAK5611668.1"/>
    </source>
</evidence>
<dbReference type="Proteomes" id="UP001311232">
    <property type="component" value="Unassembled WGS sequence"/>
</dbReference>
<dbReference type="EMBL" id="JAHHUM010001466">
    <property type="protein sequence ID" value="KAK5611668.1"/>
    <property type="molecule type" value="Genomic_DNA"/>
</dbReference>
<protein>
    <submittedName>
        <fullName evidence="1">Uncharacterized protein</fullName>
    </submittedName>
</protein>
<gene>
    <name evidence="1" type="ORF">CRENBAI_012793</name>
</gene>
<sequence length="100" mass="11306">MTQIIGNSRFVNSFETLLNTEPLNQEYFHFKEKNYTKIMATAAMLMALSRGEKQNHRSKTGVHIVNGSNSSVGTTNGFLRYTNTAKHKGLGANWAWSVFY</sequence>
<reference evidence="1 2" key="1">
    <citation type="submission" date="2021-06" db="EMBL/GenBank/DDBJ databases">
        <authorList>
            <person name="Palmer J.M."/>
        </authorList>
    </citation>
    <scope>NUCLEOTIDE SEQUENCE [LARGE SCALE GENOMIC DNA]</scope>
    <source>
        <strain evidence="1 2">MEX-2019</strain>
        <tissue evidence="1">Muscle</tissue>
    </source>
</reference>